<sequence length="41" mass="4722">MEVCPTHALIYVDRNKLEQLSAEKNAVARRWIPPHLCCSDI</sequence>
<protein>
    <submittedName>
        <fullName evidence="1">Uncharacterized protein</fullName>
    </submittedName>
</protein>
<accession>A0A7G2IKE9</accession>
<organism evidence="1 2">
    <name type="scientific">Citrobacter freundii</name>
    <dbReference type="NCBI Taxonomy" id="546"/>
    <lineage>
        <taxon>Bacteria</taxon>
        <taxon>Pseudomonadati</taxon>
        <taxon>Pseudomonadota</taxon>
        <taxon>Gammaproteobacteria</taxon>
        <taxon>Enterobacterales</taxon>
        <taxon>Enterobacteriaceae</taxon>
        <taxon>Citrobacter</taxon>
        <taxon>Citrobacter freundii complex</taxon>
    </lineage>
</organism>
<proteinExistence type="predicted"/>
<dbReference type="AlphaFoldDB" id="A0A7G2IKE9"/>
<evidence type="ECO:0000313" key="1">
    <source>
        <dbReference type="EMBL" id="CDL37685.1"/>
    </source>
</evidence>
<dbReference type="Proteomes" id="UP000019194">
    <property type="component" value="Unassembled WGS sequence"/>
</dbReference>
<comment type="caution">
    <text evidence="1">The sequence shown here is derived from an EMBL/GenBank/DDBJ whole genome shotgun (WGS) entry which is preliminary data.</text>
</comment>
<name>A0A7G2IKE9_CITFR</name>
<reference evidence="1 2" key="1">
    <citation type="submission" date="2013-10" db="EMBL/GenBank/DDBJ databases">
        <title>Antibiotic resistance diversity of beta-lactamase producers in the General Hospital Vienna.</title>
        <authorList>
            <person name="Barisic I."/>
            <person name="Mitteregger D."/>
            <person name="Hirschl A.M."/>
            <person name="Noehammer C."/>
            <person name="Wiesinger-Mayr H."/>
        </authorList>
    </citation>
    <scope>NUCLEOTIDE SEQUENCE [LARGE SCALE GENOMIC DNA]</scope>
    <source>
        <strain evidence="1 2">ISC11</strain>
    </source>
</reference>
<dbReference type="EMBL" id="CBWP010000030">
    <property type="protein sequence ID" value="CDL37685.1"/>
    <property type="molecule type" value="Genomic_DNA"/>
</dbReference>
<evidence type="ECO:0000313" key="2">
    <source>
        <dbReference type="Proteomes" id="UP000019194"/>
    </source>
</evidence>